<evidence type="ECO:0000259" key="1">
    <source>
        <dbReference type="Pfam" id="PF14550"/>
    </source>
</evidence>
<protein>
    <submittedName>
        <fullName evidence="2">XkdF-like putative serine protease domain-containing protein</fullName>
    </submittedName>
</protein>
<accession>A0ABW1WBZ3</accession>
<sequence length="133" mass="14601">MQTAKYSVTKAAEEQHYTLGVAYPANEVDAHGEYTTPEELEKTAWQYMANHGGIGLQHQDGTLGHGKPVESYIYRGPDWEIGDQVIKAGDWMLGVVWDDAAWTLIKGGILTGYSIDGEAYRKQTAPPSEKGGE</sequence>
<organism evidence="2 3">
    <name type="scientific">Sporolactobacillus kofuensis</name>
    <dbReference type="NCBI Taxonomy" id="269672"/>
    <lineage>
        <taxon>Bacteria</taxon>
        <taxon>Bacillati</taxon>
        <taxon>Bacillota</taxon>
        <taxon>Bacilli</taxon>
        <taxon>Bacillales</taxon>
        <taxon>Sporolactobacillaceae</taxon>
        <taxon>Sporolactobacillus</taxon>
    </lineage>
</organism>
<evidence type="ECO:0000313" key="2">
    <source>
        <dbReference type="EMBL" id="MFC6385211.1"/>
    </source>
</evidence>
<comment type="caution">
    <text evidence="2">The sequence shown here is derived from an EMBL/GenBank/DDBJ whole genome shotgun (WGS) entry which is preliminary data.</text>
</comment>
<reference evidence="3" key="1">
    <citation type="journal article" date="2019" name="Int. J. Syst. Evol. Microbiol.">
        <title>The Global Catalogue of Microorganisms (GCM) 10K type strain sequencing project: providing services to taxonomists for standard genome sequencing and annotation.</title>
        <authorList>
            <consortium name="The Broad Institute Genomics Platform"/>
            <consortium name="The Broad Institute Genome Sequencing Center for Infectious Disease"/>
            <person name="Wu L."/>
            <person name="Ma J."/>
        </authorList>
    </citation>
    <scope>NUCLEOTIDE SEQUENCE [LARGE SCALE GENOMIC DNA]</scope>
    <source>
        <strain evidence="3">CCUG 42001</strain>
    </source>
</reference>
<dbReference type="Proteomes" id="UP001596267">
    <property type="component" value="Unassembled WGS sequence"/>
</dbReference>
<dbReference type="EMBL" id="JBHSTQ010000001">
    <property type="protein sequence ID" value="MFC6385211.1"/>
    <property type="molecule type" value="Genomic_DNA"/>
</dbReference>
<gene>
    <name evidence="2" type="ORF">ACFP7A_01240</name>
</gene>
<dbReference type="RefSeq" id="WP_253077320.1">
    <property type="nucleotide sequence ID" value="NZ_JAMXWN010000019.1"/>
</dbReference>
<keyword evidence="3" id="KW-1185">Reference proteome</keyword>
<dbReference type="InterPro" id="IPR027924">
    <property type="entry name" value="XkdF"/>
</dbReference>
<evidence type="ECO:0000313" key="3">
    <source>
        <dbReference type="Proteomes" id="UP001596267"/>
    </source>
</evidence>
<feature type="domain" description="Phage-like element PBSX protein XkdF" evidence="1">
    <location>
        <begin position="8"/>
        <end position="119"/>
    </location>
</feature>
<dbReference type="Pfam" id="PF14550">
    <property type="entry name" value="Peptidase_S78_2"/>
    <property type="match status" value="1"/>
</dbReference>
<name>A0ABW1WBZ3_9BACL</name>
<proteinExistence type="predicted"/>